<evidence type="ECO:0000313" key="1">
    <source>
        <dbReference type="EMBL" id="KRT67278.1"/>
    </source>
</evidence>
<dbReference type="AlphaFoldDB" id="A0A0T5ZX75"/>
<comment type="caution">
    <text evidence="1">The sequence shown here is derived from an EMBL/GenBank/DDBJ whole genome shotgun (WGS) entry which is preliminary data.</text>
</comment>
<protein>
    <submittedName>
        <fullName evidence="1">Uncharacterized protein</fullName>
    </submittedName>
</protein>
<name>A0A0T5ZX75_UNCKA</name>
<gene>
    <name evidence="1" type="ORF">XU08_C0005G0039</name>
</gene>
<reference evidence="1 2" key="1">
    <citation type="submission" date="2015-05" db="EMBL/GenBank/DDBJ databases">
        <title>Critical biogeochemical functions in the subsurface are associated with bacteria from new phyla and little studied lineages.</title>
        <authorList>
            <person name="Hug L.A."/>
            <person name="Thomas B.C."/>
            <person name="Sharon I."/>
            <person name="Brown C.T."/>
            <person name="Sharma R."/>
            <person name="Hettich R.L."/>
            <person name="Wilkins M.J."/>
            <person name="Williams K.H."/>
            <person name="Singh A."/>
            <person name="Banfield J.F."/>
        </authorList>
    </citation>
    <scope>NUCLEOTIDE SEQUENCE [LARGE SCALE GENOMIC DNA]</scope>
    <source>
        <strain evidence="1">CSP1-7</strain>
    </source>
</reference>
<proteinExistence type="predicted"/>
<evidence type="ECO:0000313" key="2">
    <source>
        <dbReference type="Proteomes" id="UP000051297"/>
    </source>
</evidence>
<dbReference type="Proteomes" id="UP000051297">
    <property type="component" value="Unassembled WGS sequence"/>
</dbReference>
<dbReference type="STRING" id="1576480.XU08_C0005G0039"/>
<organism evidence="1 2">
    <name type="scientific">candidate division WWE3 bacterium CSP1-7</name>
    <dbReference type="NCBI Taxonomy" id="1576480"/>
    <lineage>
        <taxon>Bacteria</taxon>
        <taxon>Katanobacteria</taxon>
    </lineage>
</organism>
<accession>A0A0T5ZX75</accession>
<dbReference type="EMBL" id="LDXK01000005">
    <property type="protein sequence ID" value="KRT67278.1"/>
    <property type="molecule type" value="Genomic_DNA"/>
</dbReference>
<sequence length="179" mass="20325">MLKRILKSWKFWLVVLILTAAAYFYFNGTIDRWISQIQIRLGKELTFDEALQNQATKDWDFETDQVTANVIGTDPEKETLTLSFVWPPGFLNLVFGSERPVPEKTVKITCPKEESDLYATRVPKDQQDPSPMETELLESGINIVSTAQSGDSLIGFCNNQDCAEISRGCELRQTILVEE</sequence>